<dbReference type="Proteomes" id="UP001459277">
    <property type="component" value="Unassembled WGS sequence"/>
</dbReference>
<feature type="region of interest" description="Disordered" evidence="5">
    <location>
        <begin position="661"/>
        <end position="764"/>
    </location>
</feature>
<accession>A0AAW2E1U9</accession>
<evidence type="ECO:0000313" key="7">
    <source>
        <dbReference type="EMBL" id="KAL0015763.1"/>
    </source>
</evidence>
<keyword evidence="2" id="KW-0677">Repeat</keyword>
<feature type="compositionally biased region" description="Polar residues" evidence="5">
    <location>
        <begin position="741"/>
        <end position="764"/>
    </location>
</feature>
<protein>
    <recommendedName>
        <fullName evidence="6">Suppressor of forked domain-containing protein</fullName>
    </recommendedName>
</protein>
<sequence>MSSTTTDKPMDSDNVIVDDKYNIEAAEILANEAQHLPITEAAPLYEQLLTLFPTAAKYWKQYVEAHMAVNNDDATKQLFSRCLLNCLQIPLWRCYIRFIRKVNEKKGIEGQEETRKAFDFMLSYLGADIASGPVWMEYITFLKTLPAQNTQEESQRMTAVRKVYQKAIVTPTHHIEQLWKDYENFENSVSRQLAKGLLSEYQPKYNSARAVYRERKKYVDEIDWNMLAVPPSGSYKEELQWMAWKRLLAFEKGNPQRIDSASSNKRIIFTYEQCLMYLYHYPDIWYDYATWHAKTGSIDAAVKVFQRALKALPDSEMLRYAYAELEESRGAIQSAKKIYESLLGDGVNTTALAHIQFIRFLRRTEGVEAARKYFLDARKSPNCTYHVYVAYAMMAFCLDKDPKVAHNVFEAGLKRFMHEPVYILEYADFLTRLNDDRNIRALFERALSSLPPEESVEVWKRFTHFEQTYGDLASMLKVEQRRKEALSRTGEEGPSALEGSLQDVVSRYTFMDLWPCSSNDLDHLARQEWLAKNINKKMEKSALPNGPGSVDKVSTGLMSNSNVSAKVVYPDISKMVIYDPRQKSGMEILPSTTASSNLSNPIVSIVGGGTTNAFDEILKATPPALVAFLASLPAVEGPAPDVDIVLSICLQSDIPAGYTGKSGTSPAQLSGGPAPSLSDVSGSSKAHPILSGSSFKPTRDRQSGKRKDLDRQEDDETVTVQSQPLPRDVFRIRQIQKARAGTTSQTGSASYGSALSGDLSGSTG</sequence>
<feature type="repeat" description="TPR" evidence="4">
    <location>
        <begin position="282"/>
        <end position="315"/>
    </location>
</feature>
<feature type="domain" description="Suppressor of forked" evidence="6">
    <location>
        <begin position="13"/>
        <end position="521"/>
    </location>
</feature>
<comment type="caution">
    <text evidence="7">The sequence shown here is derived from an EMBL/GenBank/DDBJ whole genome shotgun (WGS) entry which is preliminary data.</text>
</comment>
<evidence type="ECO:0000259" key="6">
    <source>
        <dbReference type="Pfam" id="PF05843"/>
    </source>
</evidence>
<dbReference type="EMBL" id="JAZDWU010000001">
    <property type="protein sequence ID" value="KAL0015763.1"/>
    <property type="molecule type" value="Genomic_DNA"/>
</dbReference>
<evidence type="ECO:0000313" key="8">
    <source>
        <dbReference type="Proteomes" id="UP001459277"/>
    </source>
</evidence>
<dbReference type="PANTHER" id="PTHR19980:SF0">
    <property type="entry name" value="CLEAVAGE STIMULATION FACTOR SUBUNIT 3"/>
    <property type="match status" value="1"/>
</dbReference>
<reference evidence="7 8" key="1">
    <citation type="submission" date="2024-01" db="EMBL/GenBank/DDBJ databases">
        <title>A telomere-to-telomere, gap-free genome of sweet tea (Lithocarpus litseifolius).</title>
        <authorList>
            <person name="Zhou J."/>
        </authorList>
    </citation>
    <scope>NUCLEOTIDE SEQUENCE [LARGE SCALE GENOMIC DNA]</scope>
    <source>
        <strain evidence="7">Zhou-2022a</strain>
        <tissue evidence="7">Leaf</tissue>
    </source>
</reference>
<dbReference type="InterPro" id="IPR011990">
    <property type="entry name" value="TPR-like_helical_dom_sf"/>
</dbReference>
<feature type="compositionally biased region" description="Basic and acidic residues" evidence="5">
    <location>
        <begin position="697"/>
        <end position="710"/>
    </location>
</feature>
<dbReference type="InterPro" id="IPR045243">
    <property type="entry name" value="Rna14-like"/>
</dbReference>
<dbReference type="FunFam" id="1.25.40.1040:FF:000005">
    <property type="entry name" value="Cleavage stimulation factor subunit 77"/>
    <property type="match status" value="1"/>
</dbReference>
<keyword evidence="8" id="KW-1185">Reference proteome</keyword>
<evidence type="ECO:0000256" key="1">
    <source>
        <dbReference type="ARBA" id="ARBA00004123"/>
    </source>
</evidence>
<evidence type="ECO:0000256" key="3">
    <source>
        <dbReference type="ARBA" id="ARBA00023242"/>
    </source>
</evidence>
<dbReference type="SUPFAM" id="SSF48452">
    <property type="entry name" value="TPR-like"/>
    <property type="match status" value="1"/>
</dbReference>
<dbReference type="PROSITE" id="PS50005">
    <property type="entry name" value="TPR"/>
    <property type="match status" value="1"/>
</dbReference>
<dbReference type="GO" id="GO:0003729">
    <property type="term" value="F:mRNA binding"/>
    <property type="evidence" value="ECO:0007669"/>
    <property type="project" value="TreeGrafter"/>
</dbReference>
<dbReference type="InterPro" id="IPR008847">
    <property type="entry name" value="Suf"/>
</dbReference>
<evidence type="ECO:0000256" key="5">
    <source>
        <dbReference type="SAM" id="MobiDB-lite"/>
    </source>
</evidence>
<organism evidence="7 8">
    <name type="scientific">Lithocarpus litseifolius</name>
    <dbReference type="NCBI Taxonomy" id="425828"/>
    <lineage>
        <taxon>Eukaryota</taxon>
        <taxon>Viridiplantae</taxon>
        <taxon>Streptophyta</taxon>
        <taxon>Embryophyta</taxon>
        <taxon>Tracheophyta</taxon>
        <taxon>Spermatophyta</taxon>
        <taxon>Magnoliopsida</taxon>
        <taxon>eudicotyledons</taxon>
        <taxon>Gunneridae</taxon>
        <taxon>Pentapetalae</taxon>
        <taxon>rosids</taxon>
        <taxon>fabids</taxon>
        <taxon>Fagales</taxon>
        <taxon>Fagaceae</taxon>
        <taxon>Lithocarpus</taxon>
    </lineage>
</organism>
<dbReference type="InterPro" id="IPR003107">
    <property type="entry name" value="HAT"/>
</dbReference>
<dbReference type="PANTHER" id="PTHR19980">
    <property type="entry name" value="RNA CLEAVAGE STIMULATION FACTOR"/>
    <property type="match status" value="1"/>
</dbReference>
<dbReference type="AlphaFoldDB" id="A0AAW2E1U9"/>
<dbReference type="GO" id="GO:0005634">
    <property type="term" value="C:nucleus"/>
    <property type="evidence" value="ECO:0007669"/>
    <property type="project" value="UniProtKB-SubCell"/>
</dbReference>
<comment type="subcellular location">
    <subcellularLocation>
        <location evidence="1">Nucleus</location>
    </subcellularLocation>
</comment>
<dbReference type="Pfam" id="PF05843">
    <property type="entry name" value="Suf"/>
    <property type="match status" value="1"/>
</dbReference>
<dbReference type="GO" id="GO:0031124">
    <property type="term" value="P:mRNA 3'-end processing"/>
    <property type="evidence" value="ECO:0007669"/>
    <property type="project" value="InterPro"/>
</dbReference>
<keyword evidence="4" id="KW-0802">TPR repeat</keyword>
<name>A0AAW2E1U9_9ROSI</name>
<gene>
    <name evidence="7" type="ORF">SO802_002832</name>
</gene>
<evidence type="ECO:0000256" key="2">
    <source>
        <dbReference type="ARBA" id="ARBA00022737"/>
    </source>
</evidence>
<dbReference type="Gene3D" id="1.25.40.1040">
    <property type="match status" value="1"/>
</dbReference>
<dbReference type="SMART" id="SM00386">
    <property type="entry name" value="HAT"/>
    <property type="match status" value="10"/>
</dbReference>
<proteinExistence type="predicted"/>
<evidence type="ECO:0000256" key="4">
    <source>
        <dbReference type="PROSITE-ProRule" id="PRU00339"/>
    </source>
</evidence>
<dbReference type="InterPro" id="IPR019734">
    <property type="entry name" value="TPR_rpt"/>
</dbReference>
<keyword evidence="3" id="KW-0539">Nucleus</keyword>